<sequence>VSNNEQYHSRQNNSTTNEGGVTSSTVGDTRYNTLSKSKNIQRTSKMNESMVRRDNSKSATSSTDGNPLLQQSLSHNSKIENCDTSGDKLRKGKNLSRFVTSLFHRSAPKRTVSMGGSKHGINTTVPPSTVQKETKVKRGYDSVTSLYSKQQVIDEETVAK</sequence>
<dbReference type="AlphaFoldDB" id="A0A0A9YXD1"/>
<gene>
    <name evidence="2" type="ORF">CM83_103506</name>
</gene>
<evidence type="ECO:0000313" key="2">
    <source>
        <dbReference type="EMBL" id="JAG35763.1"/>
    </source>
</evidence>
<feature type="compositionally biased region" description="Polar residues" evidence="1">
    <location>
        <begin position="57"/>
        <end position="76"/>
    </location>
</feature>
<protein>
    <submittedName>
        <fullName evidence="2">Uncharacterized protein</fullName>
    </submittedName>
</protein>
<feature type="region of interest" description="Disordered" evidence="1">
    <location>
        <begin position="1"/>
        <end position="88"/>
    </location>
</feature>
<reference evidence="2" key="1">
    <citation type="journal article" date="2014" name="PLoS ONE">
        <title>Transcriptome-Based Identification of ABC Transporters in the Western Tarnished Plant Bug Lygus hesperus.</title>
        <authorList>
            <person name="Hull J.J."/>
            <person name="Chaney K."/>
            <person name="Geib S.M."/>
            <person name="Fabrick J.A."/>
            <person name="Brent C.S."/>
            <person name="Walsh D."/>
            <person name="Lavine L.C."/>
        </authorList>
    </citation>
    <scope>NUCLEOTIDE SEQUENCE</scope>
</reference>
<feature type="compositionally biased region" description="Polar residues" evidence="1">
    <location>
        <begin position="120"/>
        <end position="131"/>
    </location>
</feature>
<organism evidence="2">
    <name type="scientific">Lygus hesperus</name>
    <name type="common">Western plant bug</name>
    <dbReference type="NCBI Taxonomy" id="30085"/>
    <lineage>
        <taxon>Eukaryota</taxon>
        <taxon>Metazoa</taxon>
        <taxon>Ecdysozoa</taxon>
        <taxon>Arthropoda</taxon>
        <taxon>Hexapoda</taxon>
        <taxon>Insecta</taxon>
        <taxon>Pterygota</taxon>
        <taxon>Neoptera</taxon>
        <taxon>Paraneoptera</taxon>
        <taxon>Hemiptera</taxon>
        <taxon>Heteroptera</taxon>
        <taxon>Panheteroptera</taxon>
        <taxon>Cimicomorpha</taxon>
        <taxon>Miridae</taxon>
        <taxon>Mirini</taxon>
        <taxon>Lygus</taxon>
    </lineage>
</organism>
<name>A0A0A9YXD1_LYGHE</name>
<feature type="compositionally biased region" description="Basic and acidic residues" evidence="1">
    <location>
        <begin position="77"/>
        <end position="88"/>
    </location>
</feature>
<accession>A0A0A9YXD1</accession>
<feature type="region of interest" description="Disordered" evidence="1">
    <location>
        <begin position="110"/>
        <end position="136"/>
    </location>
</feature>
<feature type="compositionally biased region" description="Polar residues" evidence="1">
    <location>
        <begin position="1"/>
        <end position="47"/>
    </location>
</feature>
<dbReference type="EMBL" id="GBHO01007841">
    <property type="protein sequence ID" value="JAG35763.1"/>
    <property type="molecule type" value="Transcribed_RNA"/>
</dbReference>
<feature type="non-terminal residue" evidence="2">
    <location>
        <position position="1"/>
    </location>
</feature>
<reference evidence="2" key="2">
    <citation type="submission" date="2014-07" db="EMBL/GenBank/DDBJ databases">
        <authorList>
            <person name="Hull J."/>
        </authorList>
    </citation>
    <scope>NUCLEOTIDE SEQUENCE</scope>
</reference>
<proteinExistence type="predicted"/>
<evidence type="ECO:0000256" key="1">
    <source>
        <dbReference type="SAM" id="MobiDB-lite"/>
    </source>
</evidence>